<evidence type="ECO:0000256" key="1">
    <source>
        <dbReference type="ARBA" id="ARBA00004141"/>
    </source>
</evidence>
<feature type="repeat" description="ANK" evidence="7">
    <location>
        <begin position="766"/>
        <end position="786"/>
    </location>
</feature>
<dbReference type="PANTHER" id="PTHR24186:SF46">
    <property type="entry name" value="PROTEIN ACCELERATED CELL DEATH 6-LIKE"/>
    <property type="match status" value="1"/>
</dbReference>
<sequence>MASTSQVEDPEKYKDLASILEKLRDTECSLLLEKFFDSNTLLHVAASLGHDQIVEAILSNPQCEELLAATNSSGDLPHHVAVNAGHLPTVQQLLKSSSQCQELLTAKNSSGDLPLHVAVNAGHLPIVQQLLKSSSQCQELLTAKNSSGDLPLHVAVNAGHLPIVQQLLKSSSQCQELLTAKNSSGDLPLHVAVNAGHLPIVQQLLKSSSQCQELLTAKDSSGDLPLHVAVNAGHLPIVQQLLKSSSQCQELLTAKDSSGDLPLHIAVNAGHLPIVQQLLKSSSQCQEPLMAQNSNVDVACKLLKEKNKEGITPLHLALIKKGRRSHDDVADFLIATGSKDEELMKFVNEFRIDLSDSEMKSDYKFERKEYYRGGPGSADYSFELAAASADIEMRRCYEPELESGPPKPKDKVTSMNPMLYKAVMSKEIDSIRNIVQDTEHPTLSDKTPELNTILHLAAASSDDNQFVQEILKIQQCKKSVTEKNSNGDLPLHVAASAGNMQIVELLVKWSDEHFQDHCNCATLKEKNMEENTPLHLVLIKKFQVGRNLALKAEYNKLVKFLVEKCPEVSFYPNMEHKSPLYLAAEGGDEELMRHMITTNHRRQGNSIAHVGINYLLTTSSYAKSIAHAAIYGSYTNGKIGILDTVLESLPNDILTVKDDEEMTPLTYAASIGYLRGVESLLRKPTIPCLYGEHTRYYPIHIATWKGHIKVVEKFLYEYPDMIELLTDEGQNILHVAAMNGKAKMVAYMLKRHDLKVEMLINNKDQNGNTPLHLAAMREHPMVVSMLTWDKRVDLKALNKKGERALDIALNYSGRNPSFRQRLTWEALRYVSGPRAPPRRDSGVNPQCSKGWITLSTDEFKDRTGTLLLVATLVATVTFAAAFTMPGGYNESGGMAKLLEKPLFHVFVISNSIAMYSALTAVVTLIWAYLDDLNLFIAAYKFSVPILGLAITMVSLAFMAGNYLVLRDHNWLAYLVLSIGSFFLFTLSIIYFPLCLPKSSPHPIIRYILRYPFHLLIKFTGCDTDDREEE</sequence>
<evidence type="ECO:0000256" key="2">
    <source>
        <dbReference type="ARBA" id="ARBA00022692"/>
    </source>
</evidence>
<evidence type="ECO:0000256" key="8">
    <source>
        <dbReference type="SAM" id="Phobius"/>
    </source>
</evidence>
<dbReference type="GO" id="GO:0005886">
    <property type="term" value="C:plasma membrane"/>
    <property type="evidence" value="ECO:0007669"/>
    <property type="project" value="TreeGrafter"/>
</dbReference>
<gene>
    <name evidence="10" type="ORF">SO802_008867</name>
</gene>
<dbReference type="Proteomes" id="UP001459277">
    <property type="component" value="Unassembled WGS sequence"/>
</dbReference>
<feature type="repeat" description="ANK" evidence="7">
    <location>
        <begin position="184"/>
        <end position="210"/>
    </location>
</feature>
<feature type="repeat" description="ANK" evidence="7">
    <location>
        <begin position="147"/>
        <end position="173"/>
    </location>
</feature>
<feature type="repeat" description="ANK" evidence="7">
    <location>
        <begin position="258"/>
        <end position="284"/>
    </location>
</feature>
<keyword evidence="3" id="KW-0677">Repeat</keyword>
<name>A0AAW2D9U0_9ROSI</name>
<keyword evidence="5 7" id="KW-0040">ANK repeat</keyword>
<dbReference type="SMART" id="SM00248">
    <property type="entry name" value="ANK"/>
    <property type="match status" value="16"/>
</dbReference>
<dbReference type="PANTHER" id="PTHR24186">
    <property type="entry name" value="PROTEIN PHOSPHATASE 1 REGULATORY SUBUNIT"/>
    <property type="match status" value="1"/>
</dbReference>
<feature type="transmembrane region" description="Helical" evidence="8">
    <location>
        <begin position="971"/>
        <end position="993"/>
    </location>
</feature>
<keyword evidence="11" id="KW-1185">Reference proteome</keyword>
<evidence type="ECO:0000256" key="6">
    <source>
        <dbReference type="ARBA" id="ARBA00023136"/>
    </source>
</evidence>
<dbReference type="Pfam" id="PF13962">
    <property type="entry name" value="PGG"/>
    <property type="match status" value="1"/>
</dbReference>
<evidence type="ECO:0000313" key="11">
    <source>
        <dbReference type="Proteomes" id="UP001459277"/>
    </source>
</evidence>
<feature type="transmembrane region" description="Helical" evidence="8">
    <location>
        <begin position="905"/>
        <end position="929"/>
    </location>
</feature>
<evidence type="ECO:0000256" key="4">
    <source>
        <dbReference type="ARBA" id="ARBA00022989"/>
    </source>
</evidence>
<keyword evidence="4 8" id="KW-1133">Transmembrane helix</keyword>
<evidence type="ECO:0000259" key="9">
    <source>
        <dbReference type="Pfam" id="PF13962"/>
    </source>
</evidence>
<feature type="transmembrane region" description="Helical" evidence="8">
    <location>
        <begin position="864"/>
        <end position="884"/>
    </location>
</feature>
<evidence type="ECO:0000256" key="7">
    <source>
        <dbReference type="PROSITE-ProRule" id="PRU00023"/>
    </source>
</evidence>
<dbReference type="Pfam" id="PF12796">
    <property type="entry name" value="Ank_2"/>
    <property type="match status" value="4"/>
</dbReference>
<dbReference type="InterPro" id="IPR036770">
    <property type="entry name" value="Ankyrin_rpt-contain_sf"/>
</dbReference>
<feature type="repeat" description="ANK" evidence="7">
    <location>
        <begin position="486"/>
        <end position="508"/>
    </location>
</feature>
<proteinExistence type="predicted"/>
<dbReference type="Pfam" id="PF00023">
    <property type="entry name" value="Ank"/>
    <property type="match status" value="1"/>
</dbReference>
<dbReference type="PROSITE" id="PS50297">
    <property type="entry name" value="ANK_REP_REGION"/>
    <property type="match status" value="7"/>
</dbReference>
<comment type="caution">
    <text evidence="10">The sequence shown here is derived from an EMBL/GenBank/DDBJ whole genome shotgun (WGS) entry which is preliminary data.</text>
</comment>
<dbReference type="SUPFAM" id="SSF48403">
    <property type="entry name" value="Ankyrin repeat"/>
    <property type="match status" value="4"/>
</dbReference>
<keyword evidence="2 8" id="KW-0812">Transmembrane</keyword>
<reference evidence="10 11" key="1">
    <citation type="submission" date="2024-01" db="EMBL/GenBank/DDBJ databases">
        <title>A telomere-to-telomere, gap-free genome of sweet tea (Lithocarpus litseifolius).</title>
        <authorList>
            <person name="Zhou J."/>
        </authorList>
    </citation>
    <scope>NUCLEOTIDE SEQUENCE [LARGE SCALE GENOMIC DNA]</scope>
    <source>
        <strain evidence="10">Zhou-2022a</strain>
        <tissue evidence="10">Leaf</tissue>
    </source>
</reference>
<evidence type="ECO:0000256" key="3">
    <source>
        <dbReference type="ARBA" id="ARBA00022737"/>
    </source>
</evidence>
<feature type="repeat" description="ANK" evidence="7">
    <location>
        <begin position="110"/>
        <end position="136"/>
    </location>
</feature>
<dbReference type="PROSITE" id="PS50088">
    <property type="entry name" value="ANK_REPEAT"/>
    <property type="match status" value="7"/>
</dbReference>
<comment type="subcellular location">
    <subcellularLocation>
        <location evidence="1">Membrane</location>
        <topology evidence="1">Multi-pass membrane protein</topology>
    </subcellularLocation>
</comment>
<evidence type="ECO:0000256" key="5">
    <source>
        <dbReference type="ARBA" id="ARBA00023043"/>
    </source>
</evidence>
<feature type="domain" description="PGG" evidence="9">
    <location>
        <begin position="858"/>
        <end position="964"/>
    </location>
</feature>
<feature type="repeat" description="ANK" evidence="7">
    <location>
        <begin position="221"/>
        <end position="247"/>
    </location>
</feature>
<feature type="transmembrane region" description="Helical" evidence="8">
    <location>
        <begin position="941"/>
        <end position="964"/>
    </location>
</feature>
<dbReference type="EMBL" id="JAZDWU010000003">
    <property type="protein sequence ID" value="KAL0007365.1"/>
    <property type="molecule type" value="Genomic_DNA"/>
</dbReference>
<keyword evidence="6 8" id="KW-0472">Membrane</keyword>
<protein>
    <recommendedName>
        <fullName evidence="9">PGG domain-containing protein</fullName>
    </recommendedName>
</protein>
<dbReference type="Gene3D" id="1.25.40.20">
    <property type="entry name" value="Ankyrin repeat-containing domain"/>
    <property type="match status" value="4"/>
</dbReference>
<accession>A0AAW2D9U0</accession>
<dbReference type="InterPro" id="IPR002110">
    <property type="entry name" value="Ankyrin_rpt"/>
</dbReference>
<organism evidence="10 11">
    <name type="scientific">Lithocarpus litseifolius</name>
    <dbReference type="NCBI Taxonomy" id="425828"/>
    <lineage>
        <taxon>Eukaryota</taxon>
        <taxon>Viridiplantae</taxon>
        <taxon>Streptophyta</taxon>
        <taxon>Embryophyta</taxon>
        <taxon>Tracheophyta</taxon>
        <taxon>Spermatophyta</taxon>
        <taxon>Magnoliopsida</taxon>
        <taxon>eudicotyledons</taxon>
        <taxon>Gunneridae</taxon>
        <taxon>Pentapetalae</taxon>
        <taxon>rosids</taxon>
        <taxon>fabids</taxon>
        <taxon>Fagales</taxon>
        <taxon>Fagaceae</taxon>
        <taxon>Lithocarpus</taxon>
    </lineage>
</organism>
<dbReference type="InterPro" id="IPR026961">
    <property type="entry name" value="PGG_dom"/>
</dbReference>
<evidence type="ECO:0000313" key="10">
    <source>
        <dbReference type="EMBL" id="KAL0007365.1"/>
    </source>
</evidence>
<dbReference type="AlphaFoldDB" id="A0AAW2D9U0"/>